<evidence type="ECO:0000313" key="5">
    <source>
        <dbReference type="Proteomes" id="UP000007735"/>
    </source>
</evidence>
<evidence type="ECO:0000256" key="2">
    <source>
        <dbReference type="ARBA" id="ARBA00005695"/>
    </source>
</evidence>
<comment type="subcellular location">
    <subcellularLocation>
        <location evidence="1">Periplasm</location>
    </subcellularLocation>
</comment>
<dbReference type="SUPFAM" id="SSF53850">
    <property type="entry name" value="Periplasmic binding protein-like II"/>
    <property type="match status" value="1"/>
</dbReference>
<dbReference type="EMBL" id="HE616899">
    <property type="protein sequence ID" value="CCF01110.1"/>
    <property type="molecule type" value="Genomic_DNA"/>
</dbReference>
<dbReference type="Proteomes" id="UP000007735">
    <property type="component" value="Plasmid pSfHH103e"/>
</dbReference>
<sequence>MRLSFNHGYTENIAGSVIKGAGRRAKGILFAVATLTMAAGQPQYAAAANDQTLIVAIEAEPSQLDPHISGSWNTFRIIYHMFESLVAQDLTRDDLPQPPIVPALAESWKISDDGLTYTFTLRQGVTFHDGTPWNSTAAVFNFDRMMNEDAPHYNAIAGPKLRWVLGDVESYRALDDVTFEIKLKNRNSEFLRRLTQGGVGSVTMVSPAAVERYGNDGLTNHPVGTGPFKFVERVFGEKVVLEANDSYWNKARHPKVGRIMFRGISELATRELALQTGEVDIIATPSPDSVQFLNDQGFKIVKGPVSTVYVLWLNTKDPHFQDKRVRQAVAMAIDREGMAKHLKRGLAIPSYGLLNYGGPGHDPDFRDYPYDPEKAKQLLAEAGYPEGFETRMDWTLGGGGDVDTGAEAQWIQRNLEKIGIKASIELFDNNTYWDMLGKGAREGTGMMSVSWGETGFFWLDVVASQAALPPKGFNVGYYDNPKIDELLRQAEQAATEEEQVAKLRETNRIISDDAAILSYYTPIQVYAMQPNVDGLVMAPQHWQDLTTITKN</sequence>
<dbReference type="Pfam" id="PF00496">
    <property type="entry name" value="SBP_bac_5"/>
    <property type="match status" value="1"/>
</dbReference>
<dbReference type="GO" id="GO:0015833">
    <property type="term" value="P:peptide transport"/>
    <property type="evidence" value="ECO:0007669"/>
    <property type="project" value="TreeGrafter"/>
</dbReference>
<evidence type="ECO:0000259" key="3">
    <source>
        <dbReference type="Pfam" id="PF00496"/>
    </source>
</evidence>
<feature type="domain" description="Solute-binding protein family 5" evidence="3">
    <location>
        <begin position="100"/>
        <end position="435"/>
    </location>
</feature>
<protein>
    <submittedName>
        <fullName evidence="4">Peptide/opine/nickel uptake family protein ABC transporter, periplasmic substrate-binding protein</fullName>
    </submittedName>
</protein>
<accession>G9AJ78</accession>
<dbReference type="GO" id="GO:1904680">
    <property type="term" value="F:peptide transmembrane transporter activity"/>
    <property type="evidence" value="ECO:0007669"/>
    <property type="project" value="TreeGrafter"/>
</dbReference>
<dbReference type="GO" id="GO:0043190">
    <property type="term" value="C:ATP-binding cassette (ABC) transporter complex"/>
    <property type="evidence" value="ECO:0007669"/>
    <property type="project" value="InterPro"/>
</dbReference>
<dbReference type="Gene3D" id="3.10.105.10">
    <property type="entry name" value="Dipeptide-binding Protein, Domain 3"/>
    <property type="match status" value="1"/>
</dbReference>
<dbReference type="RefSeq" id="WP_014332740.1">
    <property type="nucleotide sequence ID" value="NC_016815.1"/>
</dbReference>
<dbReference type="AlphaFoldDB" id="G9AJ78"/>
<dbReference type="PANTHER" id="PTHR30290:SF83">
    <property type="entry name" value="ABC TRANSPORTER SUBSTRATE-BINDING PROTEIN"/>
    <property type="match status" value="1"/>
</dbReference>
<dbReference type="GO" id="GO:0030288">
    <property type="term" value="C:outer membrane-bounded periplasmic space"/>
    <property type="evidence" value="ECO:0007669"/>
    <property type="project" value="UniProtKB-ARBA"/>
</dbReference>
<geneLocation type="plasmid" evidence="4 5">
    <name>pSfHH103e</name>
</geneLocation>
<dbReference type="InterPro" id="IPR039424">
    <property type="entry name" value="SBP_5"/>
</dbReference>
<dbReference type="InterPro" id="IPR000914">
    <property type="entry name" value="SBP_5_dom"/>
</dbReference>
<dbReference type="PANTHER" id="PTHR30290">
    <property type="entry name" value="PERIPLASMIC BINDING COMPONENT OF ABC TRANSPORTER"/>
    <property type="match status" value="1"/>
</dbReference>
<dbReference type="KEGG" id="sfh:SFHH103_06652"/>
<dbReference type="Gene3D" id="3.40.190.10">
    <property type="entry name" value="Periplasmic binding protein-like II"/>
    <property type="match status" value="1"/>
</dbReference>
<dbReference type="HOGENOM" id="CLU_017028_7_0_5"/>
<dbReference type="Gene3D" id="3.90.76.10">
    <property type="entry name" value="Dipeptide-binding Protein, Domain 1"/>
    <property type="match status" value="1"/>
</dbReference>
<name>G9AJ78_SINF1</name>
<evidence type="ECO:0000256" key="1">
    <source>
        <dbReference type="ARBA" id="ARBA00004418"/>
    </source>
</evidence>
<keyword evidence="4" id="KW-0614">Plasmid</keyword>
<reference evidence="4 5" key="1">
    <citation type="journal article" date="2012" name="J. Bacteriol.">
        <title>Genome sequence of the soybean symbiont Sinorhizobium fredii HH103.</title>
        <authorList>
            <person name="Weidner S."/>
            <person name="Becker A."/>
            <person name="Bonilla I."/>
            <person name="Jaenicke S."/>
            <person name="Lloret J."/>
            <person name="Margaret I."/>
            <person name="Puhler A."/>
            <person name="Ruiz-Sainz J.E."/>
            <person name="Schneiker-Bekel S."/>
            <person name="Szczepanowski R."/>
            <person name="Vinardell J.M."/>
            <person name="Zehner S."/>
            <person name="Gottfert M."/>
        </authorList>
    </citation>
    <scope>NUCLEOTIDE SEQUENCE [LARGE SCALE GENOMIC DNA]</scope>
    <source>
        <strain evidence="4 5">HH103</strain>
        <plasmid evidence="5">pSfHH103e</plasmid>
    </source>
</reference>
<dbReference type="PIRSF" id="PIRSF002741">
    <property type="entry name" value="MppA"/>
    <property type="match status" value="1"/>
</dbReference>
<organism evidence="4 5">
    <name type="scientific">Sinorhizobium fredii (strain HH103)</name>
    <dbReference type="NCBI Taxonomy" id="1117943"/>
    <lineage>
        <taxon>Bacteria</taxon>
        <taxon>Pseudomonadati</taxon>
        <taxon>Pseudomonadota</taxon>
        <taxon>Alphaproteobacteria</taxon>
        <taxon>Hyphomicrobiales</taxon>
        <taxon>Rhizobiaceae</taxon>
        <taxon>Sinorhizobium/Ensifer group</taxon>
        <taxon>Sinorhizobium</taxon>
    </lineage>
</organism>
<dbReference type="InterPro" id="IPR030678">
    <property type="entry name" value="Peptide/Ni-bd"/>
</dbReference>
<gene>
    <name evidence="4" type="ordered locus">SFHH103_06652</name>
</gene>
<proteinExistence type="inferred from homology"/>
<comment type="similarity">
    <text evidence="2">Belongs to the bacterial solute-binding protein 5 family.</text>
</comment>
<evidence type="ECO:0000313" key="4">
    <source>
        <dbReference type="EMBL" id="CCF01110.1"/>
    </source>
</evidence>
<dbReference type="PATRIC" id="fig|380.5.peg.6192"/>